<dbReference type="Proteomes" id="UP001526143">
    <property type="component" value="Unassembled WGS sequence"/>
</dbReference>
<evidence type="ECO:0000313" key="2">
    <source>
        <dbReference type="Proteomes" id="UP001526143"/>
    </source>
</evidence>
<reference evidence="1 2" key="1">
    <citation type="submission" date="2022-10" db="EMBL/GenBank/DDBJ databases">
        <title>Identification of biosynthetic pathway for the production of the potent trypsin inhibitor radiosumin.</title>
        <authorList>
            <person name="Fewer D.P."/>
            <person name="Delbaje E."/>
            <person name="Ouyang X."/>
            <person name="Agostino P.D."/>
            <person name="Wahlsten M."/>
            <person name="Jokela J."/>
            <person name="Permi P."/>
            <person name="Haapaniemi E."/>
            <person name="Koistinen H."/>
        </authorList>
    </citation>
    <scope>NUCLEOTIDE SEQUENCE [LARGE SCALE GENOMIC DNA]</scope>
    <source>
        <strain evidence="1 2">NIES-515</strain>
    </source>
</reference>
<dbReference type="EMBL" id="JAOWRF010000323">
    <property type="protein sequence ID" value="MCV3216335.1"/>
    <property type="molecule type" value="Genomic_DNA"/>
</dbReference>
<name>A0ABT3B4N0_9CYAN</name>
<accession>A0ABT3B4N0</accession>
<comment type="caution">
    <text evidence="1">The sequence shown here is derived from an EMBL/GenBank/DDBJ whole genome shotgun (WGS) entry which is preliminary data.</text>
</comment>
<evidence type="ECO:0008006" key="3">
    <source>
        <dbReference type="Google" id="ProtNLM"/>
    </source>
</evidence>
<evidence type="ECO:0000313" key="1">
    <source>
        <dbReference type="EMBL" id="MCV3216335.1"/>
    </source>
</evidence>
<keyword evidence="2" id="KW-1185">Reference proteome</keyword>
<organism evidence="1 2">
    <name type="scientific">Plectonema radiosum NIES-515</name>
    <dbReference type="NCBI Taxonomy" id="2986073"/>
    <lineage>
        <taxon>Bacteria</taxon>
        <taxon>Bacillati</taxon>
        <taxon>Cyanobacteriota</taxon>
        <taxon>Cyanophyceae</taxon>
        <taxon>Oscillatoriophycideae</taxon>
        <taxon>Oscillatoriales</taxon>
        <taxon>Microcoleaceae</taxon>
        <taxon>Plectonema</taxon>
    </lineage>
</organism>
<sequence>MSNSIPVKKILILAANPKQTLPLRIDNEVRDIKEGLRRSQKHDKFILEQEWAVRSRDIRRAIFDFRPNIIHFSGHGSGTTGLSFECVQKK</sequence>
<protein>
    <recommendedName>
        <fullName evidence="3">CHAT domain-containing protein</fullName>
    </recommendedName>
</protein>
<dbReference type="RefSeq" id="WP_263747986.1">
    <property type="nucleotide sequence ID" value="NZ_JAOWRF010000323.1"/>
</dbReference>
<proteinExistence type="predicted"/>
<gene>
    <name evidence="1" type="ORF">OGM63_22950</name>
</gene>